<evidence type="ECO:0000256" key="1">
    <source>
        <dbReference type="ARBA" id="ARBA00001933"/>
    </source>
</evidence>
<organism evidence="6 7">
    <name type="scientific">Ladona fulva</name>
    <name type="common">Scarce chaser dragonfly</name>
    <name type="synonym">Libellula fulva</name>
    <dbReference type="NCBI Taxonomy" id="123851"/>
    <lineage>
        <taxon>Eukaryota</taxon>
        <taxon>Metazoa</taxon>
        <taxon>Ecdysozoa</taxon>
        <taxon>Arthropoda</taxon>
        <taxon>Hexapoda</taxon>
        <taxon>Insecta</taxon>
        <taxon>Pterygota</taxon>
        <taxon>Palaeoptera</taxon>
        <taxon>Odonata</taxon>
        <taxon>Epiprocta</taxon>
        <taxon>Anisoptera</taxon>
        <taxon>Libelluloidea</taxon>
        <taxon>Libellulidae</taxon>
        <taxon>Ladona</taxon>
    </lineage>
</organism>
<dbReference type="InterPro" id="IPR000192">
    <property type="entry name" value="Aminotrans_V_dom"/>
</dbReference>
<dbReference type="Gene3D" id="3.40.640.10">
    <property type="entry name" value="Type I PLP-dependent aspartate aminotransferase-like (Major domain)"/>
    <property type="match status" value="2"/>
</dbReference>
<evidence type="ECO:0000256" key="2">
    <source>
        <dbReference type="ARBA" id="ARBA00022576"/>
    </source>
</evidence>
<sequence length="318" mass="35488">MESYKGKKLFTPGPLGCSQQVKEAMLRDYGSRDIDFITIVRNIRQELLRIAGISSEQYTAILLQGSGTYAVESVLQTCCSFSGTKVLILSNGAYAKRMKKICHVSDIAADIIDFPENSMIPVSKINDLINKHPYSMVAMVHCETSNGAINPVEEIGTIVKKCLPYAVFFVDAMSSFGAVPVDFGKAQVDYLVTSANKCLQGRSRSLSLDLVDQLQGLESNGQFRFTPPTHAILAFQKALQEFSEEGGIDGRSKRYKKNCSILLEGMKKLGFKTLLPDSEQGYIITSFIFPKHPNFKFEEFYQRLSKLGKMLFHSYCVF</sequence>
<keyword evidence="7" id="KW-1185">Reference proteome</keyword>
<dbReference type="NCBIfam" id="NF010006">
    <property type="entry name" value="PRK13479.1"/>
    <property type="match status" value="1"/>
</dbReference>
<comment type="caution">
    <text evidence="6">The sequence shown here is derived from an EMBL/GenBank/DDBJ whole genome shotgun (WGS) entry which is preliminary data.</text>
</comment>
<dbReference type="EMBL" id="KZ308451">
    <property type="protein sequence ID" value="KAG8229911.1"/>
    <property type="molecule type" value="Genomic_DNA"/>
</dbReference>
<dbReference type="OrthoDB" id="7403325at2759"/>
<evidence type="ECO:0000313" key="6">
    <source>
        <dbReference type="EMBL" id="KAG8229911.1"/>
    </source>
</evidence>
<dbReference type="InterPro" id="IPR015421">
    <property type="entry name" value="PyrdxlP-dep_Trfase_major"/>
</dbReference>
<evidence type="ECO:0000313" key="7">
    <source>
        <dbReference type="Proteomes" id="UP000792457"/>
    </source>
</evidence>
<dbReference type="SUPFAM" id="SSF53383">
    <property type="entry name" value="PLP-dependent transferases"/>
    <property type="match status" value="1"/>
</dbReference>
<keyword evidence="4" id="KW-0663">Pyridoxal phosphate</keyword>
<dbReference type="PANTHER" id="PTHR42778">
    <property type="entry name" value="2-AMINOETHYLPHOSPHONATE--PYRUVATE TRANSAMINASE"/>
    <property type="match status" value="1"/>
</dbReference>
<proteinExistence type="predicted"/>
<keyword evidence="2" id="KW-0032">Aminotransferase</keyword>
<reference evidence="6" key="1">
    <citation type="submission" date="2013-04" db="EMBL/GenBank/DDBJ databases">
        <authorList>
            <person name="Qu J."/>
            <person name="Murali S.C."/>
            <person name="Bandaranaike D."/>
            <person name="Bellair M."/>
            <person name="Blankenburg K."/>
            <person name="Chao H."/>
            <person name="Dinh H."/>
            <person name="Doddapaneni H."/>
            <person name="Downs B."/>
            <person name="Dugan-Rocha S."/>
            <person name="Elkadiri S."/>
            <person name="Gnanaolivu R.D."/>
            <person name="Hernandez B."/>
            <person name="Javaid M."/>
            <person name="Jayaseelan J.C."/>
            <person name="Lee S."/>
            <person name="Li M."/>
            <person name="Ming W."/>
            <person name="Munidasa M."/>
            <person name="Muniz J."/>
            <person name="Nguyen L."/>
            <person name="Ongeri F."/>
            <person name="Osuji N."/>
            <person name="Pu L.-L."/>
            <person name="Puazo M."/>
            <person name="Qu C."/>
            <person name="Quiroz J."/>
            <person name="Raj R."/>
            <person name="Weissenberger G."/>
            <person name="Xin Y."/>
            <person name="Zou X."/>
            <person name="Han Y."/>
            <person name="Richards S."/>
            <person name="Worley K."/>
            <person name="Muzny D."/>
            <person name="Gibbs R."/>
        </authorList>
    </citation>
    <scope>NUCLEOTIDE SEQUENCE</scope>
    <source>
        <strain evidence="6">Sampled in the wild</strain>
    </source>
</reference>
<protein>
    <recommendedName>
        <fullName evidence="5">Aminotransferase class V domain-containing protein</fullName>
    </recommendedName>
</protein>
<feature type="domain" description="Aminotransferase class V" evidence="5">
    <location>
        <begin position="26"/>
        <end position="199"/>
    </location>
</feature>
<name>A0A8K0P1D4_LADFU</name>
<evidence type="ECO:0000256" key="4">
    <source>
        <dbReference type="ARBA" id="ARBA00022898"/>
    </source>
</evidence>
<dbReference type="Proteomes" id="UP000792457">
    <property type="component" value="Unassembled WGS sequence"/>
</dbReference>
<accession>A0A8K0P1D4</accession>
<keyword evidence="3" id="KW-0808">Transferase</keyword>
<evidence type="ECO:0000256" key="3">
    <source>
        <dbReference type="ARBA" id="ARBA00022679"/>
    </source>
</evidence>
<dbReference type="Gene3D" id="3.90.1150.10">
    <property type="entry name" value="Aspartate Aminotransferase, domain 1"/>
    <property type="match status" value="2"/>
</dbReference>
<dbReference type="PANTHER" id="PTHR42778:SF1">
    <property type="entry name" value="2-AMINOETHYLPHOSPHONATE--PYRUVATE TRANSAMINASE"/>
    <property type="match status" value="1"/>
</dbReference>
<dbReference type="InterPro" id="IPR015424">
    <property type="entry name" value="PyrdxlP-dep_Trfase"/>
</dbReference>
<dbReference type="Pfam" id="PF00266">
    <property type="entry name" value="Aminotran_5"/>
    <property type="match status" value="1"/>
</dbReference>
<comment type="cofactor">
    <cofactor evidence="1">
        <name>pyridoxal 5'-phosphate</name>
        <dbReference type="ChEBI" id="CHEBI:597326"/>
    </cofactor>
</comment>
<dbReference type="GO" id="GO:0008483">
    <property type="term" value="F:transaminase activity"/>
    <property type="evidence" value="ECO:0007669"/>
    <property type="project" value="UniProtKB-KW"/>
</dbReference>
<evidence type="ECO:0000259" key="5">
    <source>
        <dbReference type="Pfam" id="PF00266"/>
    </source>
</evidence>
<reference evidence="6" key="2">
    <citation type="submission" date="2017-10" db="EMBL/GenBank/DDBJ databases">
        <title>Ladona fulva Genome sequencing and assembly.</title>
        <authorList>
            <person name="Murali S."/>
            <person name="Richards S."/>
            <person name="Bandaranaike D."/>
            <person name="Bellair M."/>
            <person name="Blankenburg K."/>
            <person name="Chao H."/>
            <person name="Dinh H."/>
            <person name="Doddapaneni H."/>
            <person name="Dugan-Rocha S."/>
            <person name="Elkadiri S."/>
            <person name="Gnanaolivu R."/>
            <person name="Hernandez B."/>
            <person name="Skinner E."/>
            <person name="Javaid M."/>
            <person name="Lee S."/>
            <person name="Li M."/>
            <person name="Ming W."/>
            <person name="Munidasa M."/>
            <person name="Muniz J."/>
            <person name="Nguyen L."/>
            <person name="Hughes D."/>
            <person name="Osuji N."/>
            <person name="Pu L.-L."/>
            <person name="Puazo M."/>
            <person name="Qu C."/>
            <person name="Quiroz J."/>
            <person name="Raj R."/>
            <person name="Weissenberger G."/>
            <person name="Xin Y."/>
            <person name="Zou X."/>
            <person name="Han Y."/>
            <person name="Worley K."/>
            <person name="Muzny D."/>
            <person name="Gibbs R."/>
        </authorList>
    </citation>
    <scope>NUCLEOTIDE SEQUENCE</scope>
    <source>
        <strain evidence="6">Sampled in the wild</strain>
    </source>
</reference>
<dbReference type="InterPro" id="IPR015422">
    <property type="entry name" value="PyrdxlP-dep_Trfase_small"/>
</dbReference>
<dbReference type="AlphaFoldDB" id="A0A8K0P1D4"/>
<gene>
    <name evidence="6" type="ORF">J437_LFUL009775</name>
</gene>